<keyword evidence="2" id="KW-0812">Transmembrane</keyword>
<keyword evidence="2" id="KW-0472">Membrane</keyword>
<dbReference type="RefSeq" id="WP_192533849.1">
    <property type="nucleotide sequence ID" value="NZ_JACZHT010000002.1"/>
</dbReference>
<protein>
    <submittedName>
        <fullName evidence="3">FxsA family protein</fullName>
    </submittedName>
</protein>
<feature type="compositionally biased region" description="Gly residues" evidence="1">
    <location>
        <begin position="125"/>
        <end position="135"/>
    </location>
</feature>
<dbReference type="InterPro" id="IPR007313">
    <property type="entry name" value="FxsA"/>
</dbReference>
<evidence type="ECO:0000256" key="1">
    <source>
        <dbReference type="SAM" id="MobiDB-lite"/>
    </source>
</evidence>
<evidence type="ECO:0000313" key="4">
    <source>
        <dbReference type="Proteomes" id="UP000631034"/>
    </source>
</evidence>
<feature type="transmembrane region" description="Helical" evidence="2">
    <location>
        <begin position="77"/>
        <end position="102"/>
    </location>
</feature>
<evidence type="ECO:0000256" key="2">
    <source>
        <dbReference type="SAM" id="Phobius"/>
    </source>
</evidence>
<accession>A0A8J6YMY7</accession>
<feature type="compositionally biased region" description="Basic and acidic residues" evidence="1">
    <location>
        <begin position="197"/>
        <end position="208"/>
    </location>
</feature>
<organism evidence="3 4">
    <name type="scientific">Phaeovibrio sulfidiphilus</name>
    <dbReference type="NCBI Taxonomy" id="1220600"/>
    <lineage>
        <taxon>Bacteria</taxon>
        <taxon>Pseudomonadati</taxon>
        <taxon>Pseudomonadota</taxon>
        <taxon>Alphaproteobacteria</taxon>
        <taxon>Rhodospirillales</taxon>
        <taxon>Rhodospirillaceae</taxon>
        <taxon>Phaeovibrio</taxon>
    </lineage>
</organism>
<feature type="region of interest" description="Disordered" evidence="1">
    <location>
        <begin position="119"/>
        <end position="208"/>
    </location>
</feature>
<name>A0A8J6YMY7_9PROT</name>
<evidence type="ECO:0000313" key="3">
    <source>
        <dbReference type="EMBL" id="MBE1236849.1"/>
    </source>
</evidence>
<proteinExistence type="predicted"/>
<dbReference type="PANTHER" id="PTHR35335">
    <property type="entry name" value="UPF0716 PROTEIN FXSA"/>
    <property type="match status" value="1"/>
</dbReference>
<keyword evidence="4" id="KW-1185">Reference proteome</keyword>
<dbReference type="PANTHER" id="PTHR35335:SF1">
    <property type="entry name" value="UPF0716 PROTEIN FXSA"/>
    <property type="match status" value="1"/>
</dbReference>
<dbReference type="Proteomes" id="UP000631034">
    <property type="component" value="Unassembled WGS sequence"/>
</dbReference>
<feature type="compositionally biased region" description="Low complexity" evidence="1">
    <location>
        <begin position="136"/>
        <end position="148"/>
    </location>
</feature>
<feature type="transmembrane region" description="Helical" evidence="2">
    <location>
        <begin position="28"/>
        <end position="48"/>
    </location>
</feature>
<dbReference type="NCBIfam" id="NF008528">
    <property type="entry name" value="PRK11463.1-2"/>
    <property type="match status" value="1"/>
</dbReference>
<dbReference type="AlphaFoldDB" id="A0A8J6YMY7"/>
<sequence>MGGPLFLLFLLSIPFVEIALFIEVGKALGVFETILLTLAISAVGFIVMQKHSMQTAMRVRESLARGQPPVKEMFDNACVVVGGLLMILPGFLTDTIGILLLLPPVHEALRGYLERRGTLRTGMGPDAGRGTGGFSGSRPGSGSHSGGRVIDGEFTEVVESETRAGAAGPDDADSRGASGGDHDNPWAHVGQGGASGTDRKDDGSTGGS</sequence>
<dbReference type="Pfam" id="PF04186">
    <property type="entry name" value="FxsA"/>
    <property type="match status" value="1"/>
</dbReference>
<dbReference type="EMBL" id="JACZHT010000002">
    <property type="protein sequence ID" value="MBE1236849.1"/>
    <property type="molecule type" value="Genomic_DNA"/>
</dbReference>
<reference evidence="3" key="1">
    <citation type="submission" date="2020-10" db="EMBL/GenBank/DDBJ databases">
        <title>Genome sequence of the unusual species of purple photosynthetic bacteria, Phaeovibrio sulfidiphilus DSM 23193, type strain.</title>
        <authorList>
            <person name="Kyndt J.A."/>
            <person name="Meyer T.E."/>
        </authorList>
    </citation>
    <scope>NUCLEOTIDE SEQUENCE</scope>
    <source>
        <strain evidence="3">DSM 23193</strain>
    </source>
</reference>
<keyword evidence="2" id="KW-1133">Transmembrane helix</keyword>
<comment type="caution">
    <text evidence="3">The sequence shown here is derived from an EMBL/GenBank/DDBJ whole genome shotgun (WGS) entry which is preliminary data.</text>
</comment>
<gene>
    <name evidence="3" type="ORF">IHV25_04200</name>
</gene>
<dbReference type="GO" id="GO:0016020">
    <property type="term" value="C:membrane"/>
    <property type="evidence" value="ECO:0007669"/>
    <property type="project" value="InterPro"/>
</dbReference>